<dbReference type="InterPro" id="IPR051987">
    <property type="entry name" value="Sigma-2_receptor-like"/>
</dbReference>
<comment type="similarity">
    <text evidence="2">Belongs to the TMEM97/sigma-2 receptor family.</text>
</comment>
<organism evidence="9 10">
    <name type="scientific">Turnera subulata</name>
    <dbReference type="NCBI Taxonomy" id="218843"/>
    <lineage>
        <taxon>Eukaryota</taxon>
        <taxon>Viridiplantae</taxon>
        <taxon>Streptophyta</taxon>
        <taxon>Embryophyta</taxon>
        <taxon>Tracheophyta</taxon>
        <taxon>Spermatophyta</taxon>
        <taxon>Magnoliopsida</taxon>
        <taxon>eudicotyledons</taxon>
        <taxon>Gunneridae</taxon>
        <taxon>Pentapetalae</taxon>
        <taxon>rosids</taxon>
        <taxon>fabids</taxon>
        <taxon>Malpighiales</taxon>
        <taxon>Passifloraceae</taxon>
        <taxon>Turnera</taxon>
    </lineage>
</organism>
<evidence type="ECO:0000313" key="10">
    <source>
        <dbReference type="Proteomes" id="UP001141552"/>
    </source>
</evidence>
<name>A0A9Q0JEA9_9ROSI</name>
<dbReference type="PIRSF" id="PIRSF031032">
    <property type="entry name" value="TMP_97_prd"/>
    <property type="match status" value="1"/>
</dbReference>
<feature type="transmembrane region" description="Helical" evidence="7">
    <location>
        <begin position="97"/>
        <end position="116"/>
    </location>
</feature>
<dbReference type="AlphaFoldDB" id="A0A9Q0JEA9"/>
<evidence type="ECO:0000256" key="6">
    <source>
        <dbReference type="ARBA" id="ARBA00023136"/>
    </source>
</evidence>
<evidence type="ECO:0000256" key="5">
    <source>
        <dbReference type="ARBA" id="ARBA00022989"/>
    </source>
</evidence>
<evidence type="ECO:0000256" key="4">
    <source>
        <dbReference type="ARBA" id="ARBA00022824"/>
    </source>
</evidence>
<reference evidence="9" key="1">
    <citation type="submission" date="2022-02" db="EMBL/GenBank/DDBJ databases">
        <authorList>
            <person name="Henning P.M."/>
            <person name="McCubbin A.G."/>
            <person name="Shore J.S."/>
        </authorList>
    </citation>
    <scope>NUCLEOTIDE SEQUENCE</scope>
    <source>
        <strain evidence="9">F60SS</strain>
        <tissue evidence="9">Leaves</tissue>
    </source>
</reference>
<comment type="caution">
    <text evidence="9">The sequence shown here is derived from an EMBL/GenBank/DDBJ whole genome shotgun (WGS) entry which is preliminary data.</text>
</comment>
<proteinExistence type="inferred from homology"/>
<dbReference type="OrthoDB" id="433124at2759"/>
<feature type="transmembrane region" description="Helical" evidence="7">
    <location>
        <begin position="63"/>
        <end position="85"/>
    </location>
</feature>
<keyword evidence="3 7" id="KW-0812">Transmembrane</keyword>
<reference evidence="9" key="2">
    <citation type="journal article" date="2023" name="Plants (Basel)">
        <title>Annotation of the Turnera subulata (Passifloraceae) Draft Genome Reveals the S-Locus Evolved after the Divergence of Turneroideae from Passifloroideae in a Stepwise Manner.</title>
        <authorList>
            <person name="Henning P.M."/>
            <person name="Roalson E.H."/>
            <person name="Mir W."/>
            <person name="McCubbin A.G."/>
            <person name="Shore J.S."/>
        </authorList>
    </citation>
    <scope>NUCLEOTIDE SEQUENCE</scope>
    <source>
        <strain evidence="9">F60SS</strain>
    </source>
</reference>
<gene>
    <name evidence="9" type="ORF">Tsubulata_029915</name>
</gene>
<feature type="domain" description="EXPERA" evidence="8">
    <location>
        <begin position="8"/>
        <end position="140"/>
    </location>
</feature>
<dbReference type="Pfam" id="PF05241">
    <property type="entry name" value="EBP"/>
    <property type="match status" value="1"/>
</dbReference>
<dbReference type="PANTHER" id="PTHR31204:SF1">
    <property type="entry name" value="SIGMA INTRACELLULAR RECEPTOR 2"/>
    <property type="match status" value="1"/>
</dbReference>
<dbReference type="PANTHER" id="PTHR31204">
    <property type="entry name" value="SIGMA INTRACELLULAR RECEPTOR 2"/>
    <property type="match status" value="1"/>
</dbReference>
<keyword evidence="5 7" id="KW-1133">Transmembrane helix</keyword>
<accession>A0A9Q0JEA9</accession>
<evidence type="ECO:0000259" key="8">
    <source>
        <dbReference type="PROSITE" id="PS51751"/>
    </source>
</evidence>
<evidence type="ECO:0000256" key="2">
    <source>
        <dbReference type="ARBA" id="ARBA00009096"/>
    </source>
</evidence>
<sequence length="170" mass="18963">MVSFVQIMDTQLFFIFLFIAIVAPLIDGQTVLPSTYYPDKLVNLKQWYAQDFGDYLVVEKPHFFVGLVWYELIFLWPLSLLNLFAILTSKPWLNNTCLIYGASTLSSMAAILAELVFSGRGNDRLLKMYAPFAFFGAVALIRGLIPGCGKNGGAASVIGKRPTLGRKKRV</sequence>
<feature type="transmembrane region" description="Helical" evidence="7">
    <location>
        <begin position="128"/>
        <end position="145"/>
    </location>
</feature>
<dbReference type="Proteomes" id="UP001141552">
    <property type="component" value="Unassembled WGS sequence"/>
</dbReference>
<evidence type="ECO:0000313" key="9">
    <source>
        <dbReference type="EMBL" id="KAJ4837495.1"/>
    </source>
</evidence>
<dbReference type="GO" id="GO:0005789">
    <property type="term" value="C:endoplasmic reticulum membrane"/>
    <property type="evidence" value="ECO:0007669"/>
    <property type="project" value="UniProtKB-SubCell"/>
</dbReference>
<keyword evidence="6 7" id="KW-0472">Membrane</keyword>
<dbReference type="InterPro" id="IPR016964">
    <property type="entry name" value="Sigma2_recept"/>
</dbReference>
<evidence type="ECO:0000256" key="1">
    <source>
        <dbReference type="ARBA" id="ARBA00004477"/>
    </source>
</evidence>
<comment type="subcellular location">
    <subcellularLocation>
        <location evidence="1">Endoplasmic reticulum membrane</location>
        <topology evidence="1">Multi-pass membrane protein</topology>
    </subcellularLocation>
</comment>
<keyword evidence="10" id="KW-1185">Reference proteome</keyword>
<keyword evidence="4" id="KW-0256">Endoplasmic reticulum</keyword>
<dbReference type="EMBL" id="JAKUCV010003827">
    <property type="protein sequence ID" value="KAJ4837495.1"/>
    <property type="molecule type" value="Genomic_DNA"/>
</dbReference>
<dbReference type="PROSITE" id="PS51751">
    <property type="entry name" value="EXPERA"/>
    <property type="match status" value="1"/>
</dbReference>
<protein>
    <recommendedName>
        <fullName evidence="8">EXPERA domain-containing protein</fullName>
    </recommendedName>
</protein>
<evidence type="ECO:0000256" key="3">
    <source>
        <dbReference type="ARBA" id="ARBA00022692"/>
    </source>
</evidence>
<dbReference type="InterPro" id="IPR033118">
    <property type="entry name" value="EXPERA"/>
</dbReference>
<evidence type="ECO:0000256" key="7">
    <source>
        <dbReference type="PIRNR" id="PIRNR031032"/>
    </source>
</evidence>